<dbReference type="Gramene" id="OBART10G19690.1">
    <property type="protein sequence ID" value="OBART10G19690.1"/>
    <property type="gene ID" value="OBART10G19690"/>
</dbReference>
<accession>A0A0D3HH00</accession>
<proteinExistence type="predicted"/>
<dbReference type="Proteomes" id="UP000026960">
    <property type="component" value="Chromosome 10"/>
</dbReference>
<dbReference type="EnsemblPlants" id="OBART10G19690.1">
    <property type="protein sequence ID" value="OBART10G19690.1"/>
    <property type="gene ID" value="OBART10G19690"/>
</dbReference>
<reference evidence="1" key="2">
    <citation type="submission" date="2015-03" db="UniProtKB">
        <authorList>
            <consortium name="EnsemblPlants"/>
        </authorList>
    </citation>
    <scope>IDENTIFICATION</scope>
</reference>
<sequence length="169" mass="18786">MATERLLNYMPPAIMLQAEIALSELIQSSPEEALHDYILGVLAPDPPFSDEIFKERCLGSLSAHLQTLLKQTVHIFQEDLAIGKCAALSYSVITVRVFARDAAKACYMAVTSGNEKKDILTSLEERLLDFDVKAAEKPQTVVISRYCRVQNLRRCGQLTPASGKKMARE</sequence>
<protein>
    <submittedName>
        <fullName evidence="1">Uncharacterized protein</fullName>
    </submittedName>
</protein>
<keyword evidence="2" id="KW-1185">Reference proteome</keyword>
<evidence type="ECO:0000313" key="1">
    <source>
        <dbReference type="EnsemblPlants" id="OBART10G19690.1"/>
    </source>
</evidence>
<reference evidence="1" key="1">
    <citation type="journal article" date="2009" name="Rice">
        <title>De Novo Next Generation Sequencing of Plant Genomes.</title>
        <authorList>
            <person name="Rounsley S."/>
            <person name="Marri P.R."/>
            <person name="Yu Y."/>
            <person name="He R."/>
            <person name="Sisneros N."/>
            <person name="Goicoechea J.L."/>
            <person name="Lee S.J."/>
            <person name="Angelova A."/>
            <person name="Kudrna D."/>
            <person name="Luo M."/>
            <person name="Affourtit J."/>
            <person name="Desany B."/>
            <person name="Knight J."/>
            <person name="Niazi F."/>
            <person name="Egholm M."/>
            <person name="Wing R.A."/>
        </authorList>
    </citation>
    <scope>NUCLEOTIDE SEQUENCE [LARGE SCALE GENOMIC DNA]</scope>
    <source>
        <strain evidence="1">cv. IRGC 105608</strain>
    </source>
</reference>
<dbReference type="STRING" id="65489.A0A0D3HH00"/>
<name>A0A0D3HH00_9ORYZ</name>
<evidence type="ECO:0000313" key="2">
    <source>
        <dbReference type="Proteomes" id="UP000026960"/>
    </source>
</evidence>
<dbReference type="AlphaFoldDB" id="A0A0D3HH00"/>
<dbReference type="PaxDb" id="65489-OBART10G19690.1"/>
<organism evidence="1">
    <name type="scientific">Oryza barthii</name>
    <dbReference type="NCBI Taxonomy" id="65489"/>
    <lineage>
        <taxon>Eukaryota</taxon>
        <taxon>Viridiplantae</taxon>
        <taxon>Streptophyta</taxon>
        <taxon>Embryophyta</taxon>
        <taxon>Tracheophyta</taxon>
        <taxon>Spermatophyta</taxon>
        <taxon>Magnoliopsida</taxon>
        <taxon>Liliopsida</taxon>
        <taxon>Poales</taxon>
        <taxon>Poaceae</taxon>
        <taxon>BOP clade</taxon>
        <taxon>Oryzoideae</taxon>
        <taxon>Oryzeae</taxon>
        <taxon>Oryzinae</taxon>
        <taxon>Oryza</taxon>
    </lineage>
</organism>